<evidence type="ECO:0000256" key="4">
    <source>
        <dbReference type="SAM" id="MobiDB-lite"/>
    </source>
</evidence>
<evidence type="ECO:0000256" key="3">
    <source>
        <dbReference type="ARBA" id="ARBA00023180"/>
    </source>
</evidence>
<comment type="caution">
    <text evidence="5">The sequence shown here is derived from an EMBL/GenBank/DDBJ whole genome shotgun (WGS) entry which is preliminary data.</text>
</comment>
<evidence type="ECO:0000313" key="5">
    <source>
        <dbReference type="EMBL" id="PZA19497.1"/>
    </source>
</evidence>
<gene>
    <name evidence="5" type="ORF">DMO24_20425</name>
</gene>
<dbReference type="InterPro" id="IPR010255">
    <property type="entry name" value="Haem_peroxidase_sf"/>
</dbReference>
<keyword evidence="5" id="KW-0560">Oxidoreductase</keyword>
<dbReference type="SUPFAM" id="SSF48113">
    <property type="entry name" value="Heme-dependent peroxidases"/>
    <property type="match status" value="1"/>
</dbReference>
<evidence type="ECO:0000256" key="1">
    <source>
        <dbReference type="ARBA" id="ARBA00004613"/>
    </source>
</evidence>
<proteinExistence type="predicted"/>
<keyword evidence="6" id="KW-1185">Reference proteome</keyword>
<comment type="subcellular location">
    <subcellularLocation>
        <location evidence="1">Secreted</location>
    </subcellularLocation>
</comment>
<keyword evidence="3" id="KW-0325">Glycoprotein</keyword>
<dbReference type="PRINTS" id="PR00457">
    <property type="entry name" value="ANPEROXIDASE"/>
</dbReference>
<dbReference type="GO" id="GO:0005576">
    <property type="term" value="C:extracellular region"/>
    <property type="evidence" value="ECO:0007669"/>
    <property type="project" value="UniProtKB-SubCell"/>
</dbReference>
<dbReference type="GO" id="GO:0020037">
    <property type="term" value="F:heme binding"/>
    <property type="evidence" value="ECO:0007669"/>
    <property type="project" value="InterPro"/>
</dbReference>
<feature type="region of interest" description="Disordered" evidence="4">
    <location>
        <begin position="562"/>
        <end position="584"/>
    </location>
</feature>
<keyword evidence="2" id="KW-0964">Secreted</keyword>
<evidence type="ECO:0000256" key="2">
    <source>
        <dbReference type="ARBA" id="ARBA00022525"/>
    </source>
</evidence>
<dbReference type="GO" id="GO:0004601">
    <property type="term" value="F:peroxidase activity"/>
    <property type="evidence" value="ECO:0007669"/>
    <property type="project" value="UniProtKB-KW"/>
</dbReference>
<dbReference type="AlphaFoldDB" id="A0A323V3T8"/>
<dbReference type="CDD" id="cd09819">
    <property type="entry name" value="An_peroxidase_bacterial_1"/>
    <property type="match status" value="1"/>
</dbReference>
<dbReference type="Pfam" id="PF03098">
    <property type="entry name" value="An_peroxidase"/>
    <property type="match status" value="1"/>
</dbReference>
<sequence>MEESTVHRHAQEEYHVVGEGIVGQDGQGAPCRRRPTTVERERRFQFSRLGPQGGADLDDAVLQAVAEAMTAPTVEHADADGVPAGYTYLGQFVDHDLTKDVTGKALGTELTVEALLQGRSPTLDLDSLYGRGPWHLYDRKYYSGDAHLRMGVTAGSPFPPADPVAQADQPGFDLPRVGVDPTRPQTAADKRAPLIPDARNDENLAVAQTHLAFIRFHNRVVDTLAADGVAEDDLFEQARRIVVRHYQWMMATDYLPRICDPAVVEDVFTHGRRFFEADAPYPACRPTMPIEFSVAAFRLGHSQVRGRYQWNRVFSTGGPGGPATLLQLFAFSGVSGALDNLSLQQLDEPDASPESLRLPSNWIADFGRLYDFAEAQRPELTPDGGPDRAKRIDTGLVDPLAQLPAGSFGGRAPEAPSTAMQRNLAFRNLKRAAMVDLASGPQLAAMMQVEPLTREQVLTGAGDVVVTGLSTEQADALVERTPLWFYVLREAELNGGRLAGVGARIVAEVFHRAMEGSCTSIVREPGWRPALGPDEDTFRMVDLLLHAADGRAEVINPLGTAAPAPVAPAPRAPGDEPVRLSPVA</sequence>
<dbReference type="OrthoDB" id="105077at2"/>
<protein>
    <submittedName>
        <fullName evidence="5">Heme peroxidase</fullName>
    </submittedName>
</protein>
<dbReference type="Gene3D" id="1.10.640.10">
    <property type="entry name" value="Haem peroxidase domain superfamily, animal type"/>
    <property type="match status" value="1"/>
</dbReference>
<dbReference type="InterPro" id="IPR019791">
    <property type="entry name" value="Haem_peroxidase_animal"/>
</dbReference>
<dbReference type="GO" id="GO:0006979">
    <property type="term" value="P:response to oxidative stress"/>
    <property type="evidence" value="ECO:0007669"/>
    <property type="project" value="InterPro"/>
</dbReference>
<name>A0A323V3T8_9ACTN</name>
<dbReference type="InterPro" id="IPR037120">
    <property type="entry name" value="Haem_peroxidase_sf_animal"/>
</dbReference>
<dbReference type="Proteomes" id="UP000247602">
    <property type="component" value="Unassembled WGS sequence"/>
</dbReference>
<dbReference type="PANTHER" id="PTHR11475:SF4">
    <property type="entry name" value="CHORION PEROXIDASE"/>
    <property type="match status" value="1"/>
</dbReference>
<dbReference type="EMBL" id="QKNV01000324">
    <property type="protein sequence ID" value="PZA19497.1"/>
    <property type="molecule type" value="Genomic_DNA"/>
</dbReference>
<keyword evidence="5" id="KW-0575">Peroxidase</keyword>
<reference evidence="5 6" key="1">
    <citation type="submission" date="2018-06" db="EMBL/GenBank/DDBJ databases">
        <title>Draft genome sequence of Modestobacter versicolor CP153-2.</title>
        <authorList>
            <person name="Gundlapally S.R."/>
        </authorList>
    </citation>
    <scope>NUCLEOTIDE SEQUENCE [LARGE SCALE GENOMIC DNA]</scope>
    <source>
        <strain evidence="5 6">CP153-2</strain>
    </source>
</reference>
<accession>A0A323V3T8</accession>
<organism evidence="5 6">
    <name type="scientific">Modestobacter versicolor</name>
    <dbReference type="NCBI Taxonomy" id="429133"/>
    <lineage>
        <taxon>Bacteria</taxon>
        <taxon>Bacillati</taxon>
        <taxon>Actinomycetota</taxon>
        <taxon>Actinomycetes</taxon>
        <taxon>Geodermatophilales</taxon>
        <taxon>Geodermatophilaceae</taxon>
        <taxon>Modestobacter</taxon>
    </lineage>
</organism>
<dbReference type="PANTHER" id="PTHR11475">
    <property type="entry name" value="OXIDASE/PEROXIDASE"/>
    <property type="match status" value="1"/>
</dbReference>
<evidence type="ECO:0000313" key="6">
    <source>
        <dbReference type="Proteomes" id="UP000247602"/>
    </source>
</evidence>